<keyword evidence="1" id="KW-1133">Transmembrane helix</keyword>
<accession>A0A1C4CH02</accession>
<dbReference type="EMBL" id="FMAU01000003">
    <property type="protein sequence ID" value="SCC18400.1"/>
    <property type="molecule type" value="Genomic_DNA"/>
</dbReference>
<keyword evidence="3" id="KW-1185">Reference proteome</keyword>
<protein>
    <submittedName>
        <fullName evidence="2">Uncharacterized protein</fullName>
    </submittedName>
</protein>
<dbReference type="AlphaFoldDB" id="A0A1C4CH02"/>
<keyword evidence="1" id="KW-0812">Transmembrane</keyword>
<reference evidence="3" key="1">
    <citation type="submission" date="2016-08" db="EMBL/GenBank/DDBJ databases">
        <authorList>
            <person name="Varghese N."/>
            <person name="Submissions Spin"/>
        </authorList>
    </citation>
    <scope>NUCLEOTIDE SEQUENCE [LARGE SCALE GENOMIC DNA]</scope>
    <source>
        <strain evidence="3">SGD-1123</strain>
    </source>
</reference>
<dbReference type="Proteomes" id="UP000181997">
    <property type="component" value="Unassembled WGS sequence"/>
</dbReference>
<proteinExistence type="predicted"/>
<name>A0A1C4CH02_9BACI</name>
<evidence type="ECO:0000313" key="2">
    <source>
        <dbReference type="EMBL" id="SCC18400.1"/>
    </source>
</evidence>
<sequence length="31" mass="3684">MTMATWLWLTIPMPLLILLSIITFFTEKTKE</sequence>
<keyword evidence="1" id="KW-0472">Membrane</keyword>
<evidence type="ECO:0000256" key="1">
    <source>
        <dbReference type="SAM" id="Phobius"/>
    </source>
</evidence>
<evidence type="ECO:0000313" key="3">
    <source>
        <dbReference type="Proteomes" id="UP000181997"/>
    </source>
</evidence>
<organism evidence="2 3">
    <name type="scientific">[Bacillus] enclensis</name>
    <dbReference type="NCBI Taxonomy" id="1402860"/>
    <lineage>
        <taxon>Bacteria</taxon>
        <taxon>Bacillati</taxon>
        <taxon>Bacillota</taxon>
        <taxon>Bacilli</taxon>
        <taxon>Bacillales</taxon>
        <taxon>Bacillaceae</taxon>
        <taxon>Rossellomorea</taxon>
    </lineage>
</organism>
<feature type="transmembrane region" description="Helical" evidence="1">
    <location>
        <begin position="6"/>
        <end position="25"/>
    </location>
</feature>
<gene>
    <name evidence="2" type="ORF">GA0061094_2970</name>
</gene>